<name>A0ABN8LW91_9CNID</name>
<organism evidence="3 4">
    <name type="scientific">Porites evermanni</name>
    <dbReference type="NCBI Taxonomy" id="104178"/>
    <lineage>
        <taxon>Eukaryota</taxon>
        <taxon>Metazoa</taxon>
        <taxon>Cnidaria</taxon>
        <taxon>Anthozoa</taxon>
        <taxon>Hexacorallia</taxon>
        <taxon>Scleractinia</taxon>
        <taxon>Fungiina</taxon>
        <taxon>Poritidae</taxon>
        <taxon>Porites</taxon>
    </lineage>
</organism>
<comment type="caution">
    <text evidence="3">The sequence shown here is derived from an EMBL/GenBank/DDBJ whole genome shotgun (WGS) entry which is preliminary data.</text>
</comment>
<protein>
    <submittedName>
        <fullName evidence="3">Uncharacterized protein</fullName>
    </submittedName>
</protein>
<feature type="region of interest" description="Disordered" evidence="1">
    <location>
        <begin position="144"/>
        <end position="166"/>
    </location>
</feature>
<accession>A0ABN8LW91</accession>
<keyword evidence="4" id="KW-1185">Reference proteome</keyword>
<gene>
    <name evidence="3" type="ORF">PEVE_00004482</name>
</gene>
<feature type="signal peptide" evidence="2">
    <location>
        <begin position="1"/>
        <end position="20"/>
    </location>
</feature>
<dbReference type="Proteomes" id="UP001159427">
    <property type="component" value="Unassembled WGS sequence"/>
</dbReference>
<reference evidence="3 4" key="1">
    <citation type="submission" date="2022-05" db="EMBL/GenBank/DDBJ databases">
        <authorList>
            <consortium name="Genoscope - CEA"/>
            <person name="William W."/>
        </authorList>
    </citation>
    <scope>NUCLEOTIDE SEQUENCE [LARGE SCALE GENOMIC DNA]</scope>
</reference>
<proteinExistence type="predicted"/>
<evidence type="ECO:0000256" key="2">
    <source>
        <dbReference type="SAM" id="SignalP"/>
    </source>
</evidence>
<evidence type="ECO:0000256" key="1">
    <source>
        <dbReference type="SAM" id="MobiDB-lite"/>
    </source>
</evidence>
<feature type="non-terminal residue" evidence="3">
    <location>
        <position position="1"/>
    </location>
</feature>
<dbReference type="EMBL" id="CALNXI010000128">
    <property type="protein sequence ID" value="CAH3019846.1"/>
    <property type="molecule type" value="Genomic_DNA"/>
</dbReference>
<evidence type="ECO:0000313" key="3">
    <source>
        <dbReference type="EMBL" id="CAH3019846.1"/>
    </source>
</evidence>
<keyword evidence="2" id="KW-0732">Signal</keyword>
<feature type="chain" id="PRO_5046687346" evidence="2">
    <location>
        <begin position="21"/>
        <end position="166"/>
    </location>
</feature>
<evidence type="ECO:0000313" key="4">
    <source>
        <dbReference type="Proteomes" id="UP001159427"/>
    </source>
</evidence>
<sequence>VLAPTLFGIFFSLLLSYALSQSEDGVYLHTRSDGNLFNLARLRAKTKVRKVLLRDTLRRRPRWLGHASRMEDGRILKGILHGELATGTRTAGSPTFHFKDVCKRDLKAGNVNPAGWEAVAADRSLETFGQGTQACKERRKEHWDERAQTAEGSISTHRATHRIHLQ</sequence>